<dbReference type="Pfam" id="PF02653">
    <property type="entry name" value="BPD_transp_2"/>
    <property type="match status" value="1"/>
</dbReference>
<dbReference type="InterPro" id="IPR001851">
    <property type="entry name" value="ABC_transp_permease"/>
</dbReference>
<name>A0ABW4YXZ1_9HYPH</name>
<evidence type="ECO:0000256" key="6">
    <source>
        <dbReference type="SAM" id="Phobius"/>
    </source>
</evidence>
<organism evidence="7 8">
    <name type="scientific">Ancylobacter oerskovii</name>
    <dbReference type="NCBI Taxonomy" id="459519"/>
    <lineage>
        <taxon>Bacteria</taxon>
        <taxon>Pseudomonadati</taxon>
        <taxon>Pseudomonadota</taxon>
        <taxon>Alphaproteobacteria</taxon>
        <taxon>Hyphomicrobiales</taxon>
        <taxon>Xanthobacteraceae</taxon>
        <taxon>Ancylobacter</taxon>
    </lineage>
</organism>
<protein>
    <submittedName>
        <fullName evidence="7">ABC transporter permease</fullName>
    </submittedName>
</protein>
<feature type="transmembrane region" description="Helical" evidence="6">
    <location>
        <begin position="290"/>
        <end position="307"/>
    </location>
</feature>
<dbReference type="CDD" id="cd06579">
    <property type="entry name" value="TM_PBP1_transp_AraH_like"/>
    <property type="match status" value="1"/>
</dbReference>
<gene>
    <name evidence="7" type="ORF">ACFSNC_12480</name>
</gene>
<feature type="transmembrane region" description="Helical" evidence="6">
    <location>
        <begin position="115"/>
        <end position="135"/>
    </location>
</feature>
<evidence type="ECO:0000313" key="8">
    <source>
        <dbReference type="Proteomes" id="UP001597299"/>
    </source>
</evidence>
<evidence type="ECO:0000313" key="7">
    <source>
        <dbReference type="EMBL" id="MFD2141225.1"/>
    </source>
</evidence>
<dbReference type="Proteomes" id="UP001597299">
    <property type="component" value="Unassembled WGS sequence"/>
</dbReference>
<feature type="transmembrane region" description="Helical" evidence="6">
    <location>
        <begin position="181"/>
        <end position="202"/>
    </location>
</feature>
<feature type="transmembrane region" description="Helical" evidence="6">
    <location>
        <begin position="142"/>
        <end position="161"/>
    </location>
</feature>
<evidence type="ECO:0000256" key="4">
    <source>
        <dbReference type="ARBA" id="ARBA00022989"/>
    </source>
</evidence>
<keyword evidence="4 6" id="KW-1133">Transmembrane helix</keyword>
<dbReference type="PANTHER" id="PTHR32196:SF72">
    <property type="entry name" value="RIBOSE IMPORT PERMEASE PROTEIN RBSC"/>
    <property type="match status" value="1"/>
</dbReference>
<keyword evidence="5 6" id="KW-0472">Membrane</keyword>
<feature type="transmembrane region" description="Helical" evidence="6">
    <location>
        <begin position="313"/>
        <end position="331"/>
    </location>
</feature>
<accession>A0ABW4YXZ1</accession>
<comment type="subcellular location">
    <subcellularLocation>
        <location evidence="1">Cell membrane</location>
        <topology evidence="1">Multi-pass membrane protein</topology>
    </subcellularLocation>
</comment>
<keyword evidence="8" id="KW-1185">Reference proteome</keyword>
<reference evidence="8" key="1">
    <citation type="journal article" date="2019" name="Int. J. Syst. Evol. Microbiol.">
        <title>The Global Catalogue of Microorganisms (GCM) 10K type strain sequencing project: providing services to taxonomists for standard genome sequencing and annotation.</title>
        <authorList>
            <consortium name="The Broad Institute Genomics Platform"/>
            <consortium name="The Broad Institute Genome Sequencing Center for Infectious Disease"/>
            <person name="Wu L."/>
            <person name="Ma J."/>
        </authorList>
    </citation>
    <scope>NUCLEOTIDE SEQUENCE [LARGE SCALE GENOMIC DNA]</scope>
    <source>
        <strain evidence="8">CCM 7435</strain>
    </source>
</reference>
<keyword evidence="2" id="KW-1003">Cell membrane</keyword>
<dbReference type="RefSeq" id="WP_246548082.1">
    <property type="nucleotide sequence ID" value="NZ_JAHBGB010000002.1"/>
</dbReference>
<feature type="transmembrane region" description="Helical" evidence="6">
    <location>
        <begin position="264"/>
        <end position="283"/>
    </location>
</feature>
<feature type="transmembrane region" description="Helical" evidence="6">
    <location>
        <begin position="68"/>
        <end position="95"/>
    </location>
</feature>
<evidence type="ECO:0000256" key="2">
    <source>
        <dbReference type="ARBA" id="ARBA00022475"/>
    </source>
</evidence>
<comment type="caution">
    <text evidence="7">The sequence shown here is derived from an EMBL/GenBank/DDBJ whole genome shotgun (WGS) entry which is preliminary data.</text>
</comment>
<feature type="transmembrane region" description="Helical" evidence="6">
    <location>
        <begin position="35"/>
        <end position="56"/>
    </location>
</feature>
<sequence length="355" mass="36205">MTMENTQASSLAPAGQAGLQGLRGRLSFIDLMQSVGLLGVILLGGAVMSVLSPVFATTRNIENVLQSATIIAVVAIGQTFVILVAGIDLSVASVLVLSSVLSVGLVQFQGLSPEIGVVVALAAGVGIGLINGLAVTKLRIPALIATLATMTIARGLAYIYSGGTNIAPVPRFFVDFQAARILGIPAVIVLTLVLAVIAQIVLSRTSFGRSIYATGGNPLAARLAGIKTERVIVLAFMISGLMSAIAGLLITARFEAGAATAAQGLELAVIAAVVIGGVSLFGGEGNIGSMLLGVVLLGLVQNAVNLLNVPPNWDSVVSGLVIAAAASLDVYRRNYLEAGMRRKVIATKSARTPKT</sequence>
<feature type="transmembrane region" description="Helical" evidence="6">
    <location>
        <begin position="231"/>
        <end position="252"/>
    </location>
</feature>
<evidence type="ECO:0000256" key="1">
    <source>
        <dbReference type="ARBA" id="ARBA00004651"/>
    </source>
</evidence>
<keyword evidence="3 6" id="KW-0812">Transmembrane</keyword>
<evidence type="ECO:0000256" key="3">
    <source>
        <dbReference type="ARBA" id="ARBA00022692"/>
    </source>
</evidence>
<dbReference type="EMBL" id="JBHUHD010000001">
    <property type="protein sequence ID" value="MFD2141225.1"/>
    <property type="molecule type" value="Genomic_DNA"/>
</dbReference>
<dbReference type="PANTHER" id="PTHR32196">
    <property type="entry name" value="ABC TRANSPORTER PERMEASE PROTEIN YPHD-RELATED-RELATED"/>
    <property type="match status" value="1"/>
</dbReference>
<proteinExistence type="predicted"/>
<evidence type="ECO:0000256" key="5">
    <source>
        <dbReference type="ARBA" id="ARBA00023136"/>
    </source>
</evidence>